<evidence type="ECO:0000313" key="11">
    <source>
        <dbReference type="EMBL" id="KAJ7329159.1"/>
    </source>
</evidence>
<dbReference type="OrthoDB" id="9009946at2759"/>
<evidence type="ECO:0000256" key="9">
    <source>
        <dbReference type="SAM" id="MobiDB-lite"/>
    </source>
</evidence>
<dbReference type="AlphaFoldDB" id="A0A9Q0XVQ1"/>
<dbReference type="Proteomes" id="UP001142489">
    <property type="component" value="Unassembled WGS sequence"/>
</dbReference>
<evidence type="ECO:0000256" key="4">
    <source>
        <dbReference type="ARBA" id="ARBA00022729"/>
    </source>
</evidence>
<feature type="region of interest" description="Disordered" evidence="9">
    <location>
        <begin position="234"/>
        <end position="312"/>
    </location>
</feature>
<keyword evidence="4 10" id="KW-0732">Signal</keyword>
<protein>
    <recommendedName>
        <fullName evidence="2">Acrosin-binding protein</fullName>
    </recommendedName>
    <alternativeName>
        <fullName evidence="6">Acrosin-binding protein, 60 kDa form</fullName>
    </alternativeName>
    <alternativeName>
        <fullName evidence="7">Proacrosin-binding protein sp32</fullName>
    </alternativeName>
</protein>
<keyword evidence="3" id="KW-0597">Phosphoprotein</keyword>
<dbReference type="PANTHER" id="PTHR21362">
    <property type="entry name" value="ACROSIN-BINDING PROTEIN"/>
    <property type="match status" value="1"/>
</dbReference>
<dbReference type="GO" id="GO:0005634">
    <property type="term" value="C:nucleus"/>
    <property type="evidence" value="ECO:0007669"/>
    <property type="project" value="TreeGrafter"/>
</dbReference>
<feature type="signal peptide" evidence="10">
    <location>
        <begin position="1"/>
        <end position="26"/>
    </location>
</feature>
<proteinExistence type="predicted"/>
<name>A0A9Q0XVQ1_9SAUR</name>
<dbReference type="PANTHER" id="PTHR21362:SF1">
    <property type="entry name" value="ACROSIN-BINDING PROTEIN"/>
    <property type="match status" value="1"/>
</dbReference>
<evidence type="ECO:0000256" key="5">
    <source>
        <dbReference type="ARBA" id="ARBA00023329"/>
    </source>
</evidence>
<evidence type="ECO:0000256" key="10">
    <source>
        <dbReference type="SAM" id="SignalP"/>
    </source>
</evidence>
<feature type="compositionally biased region" description="Basic and acidic residues" evidence="9">
    <location>
        <begin position="303"/>
        <end position="312"/>
    </location>
</feature>
<accession>A0A9Q0XVQ1</accession>
<evidence type="ECO:0000256" key="6">
    <source>
        <dbReference type="ARBA" id="ARBA00032734"/>
    </source>
</evidence>
<dbReference type="EMBL" id="JAPFRF010000006">
    <property type="protein sequence ID" value="KAJ7329159.1"/>
    <property type="molecule type" value="Genomic_DNA"/>
</dbReference>
<gene>
    <name evidence="11" type="ORF">JRQ81_015333</name>
</gene>
<evidence type="ECO:0000256" key="2">
    <source>
        <dbReference type="ARBA" id="ARBA00018940"/>
    </source>
</evidence>
<evidence type="ECO:0000256" key="1">
    <source>
        <dbReference type="ARBA" id="ARBA00004218"/>
    </source>
</evidence>
<dbReference type="GO" id="GO:0001669">
    <property type="term" value="C:acrosomal vesicle"/>
    <property type="evidence" value="ECO:0007669"/>
    <property type="project" value="UniProtKB-SubCell"/>
</dbReference>
<reference evidence="11" key="1">
    <citation type="journal article" date="2023" name="DNA Res.">
        <title>Chromosome-level genome assembly of Phrynocephalus forsythii using third-generation DNA sequencing and Hi-C analysis.</title>
        <authorList>
            <person name="Qi Y."/>
            <person name="Zhao W."/>
            <person name="Zhao Y."/>
            <person name="Niu C."/>
            <person name="Cao S."/>
            <person name="Zhang Y."/>
        </authorList>
    </citation>
    <scope>NUCLEOTIDE SEQUENCE</scope>
    <source>
        <tissue evidence="11">Muscle</tissue>
    </source>
</reference>
<evidence type="ECO:0000256" key="3">
    <source>
        <dbReference type="ARBA" id="ARBA00022553"/>
    </source>
</evidence>
<sequence length="312" mass="34254">MRWPHKATQGFLFNLALLKWLFLVGTEMLEQVGTPLSDAEYKEFFETFNDPHRVGAVCFLRAVYGCKQPLIQMLDRYENHGILPKGRVCSSSRKRPNFPDFCTFTLYRCAMRKYFMKRVLCPGETVGTSNDTLAIDQKIEPLHNLSFILQSLPMLLHSSPPTLTNTNSGSESPIGVVNALSISAAVVMEVSPDSTTSVAETSSAGLSSPAESVLHLLFHTTTKKESIEVLTESPLQSLTHADATTDTDTDTDVSEPLPEVHSATPTSEIAEPEFSPEQHTTSVPAAAITLSASETETETQTETETHTQTETD</sequence>
<keyword evidence="5" id="KW-0968">Cytoplasmic vesicle</keyword>
<dbReference type="Pfam" id="PF07222">
    <property type="entry name" value="PBP_sp32"/>
    <property type="match status" value="1"/>
</dbReference>
<evidence type="ECO:0000313" key="12">
    <source>
        <dbReference type="Proteomes" id="UP001142489"/>
    </source>
</evidence>
<evidence type="ECO:0000256" key="8">
    <source>
        <dbReference type="ARBA" id="ARBA00045517"/>
    </source>
</evidence>
<comment type="function">
    <text evidence="8">Acrosomal protein that maintains proacrosin (pro-ACR) as an enzymatically inactive zymogen in the acrosome. Involved also in the acrosome formation.</text>
</comment>
<evidence type="ECO:0000256" key="7">
    <source>
        <dbReference type="ARBA" id="ARBA00033453"/>
    </source>
</evidence>
<keyword evidence="12" id="KW-1185">Reference proteome</keyword>
<feature type="chain" id="PRO_5040450007" description="Acrosin-binding protein" evidence="10">
    <location>
        <begin position="27"/>
        <end position="312"/>
    </location>
</feature>
<dbReference type="InterPro" id="IPR009865">
    <property type="entry name" value="Proacrosin-bd"/>
</dbReference>
<comment type="subcellular location">
    <subcellularLocation>
        <location evidence="1">Cytoplasmic vesicle</location>
        <location evidence="1">Secretory vesicle</location>
        <location evidence="1">Acrosome</location>
    </subcellularLocation>
</comment>
<organism evidence="11 12">
    <name type="scientific">Phrynocephalus forsythii</name>
    <dbReference type="NCBI Taxonomy" id="171643"/>
    <lineage>
        <taxon>Eukaryota</taxon>
        <taxon>Metazoa</taxon>
        <taxon>Chordata</taxon>
        <taxon>Craniata</taxon>
        <taxon>Vertebrata</taxon>
        <taxon>Euteleostomi</taxon>
        <taxon>Lepidosauria</taxon>
        <taxon>Squamata</taxon>
        <taxon>Bifurcata</taxon>
        <taxon>Unidentata</taxon>
        <taxon>Episquamata</taxon>
        <taxon>Toxicofera</taxon>
        <taxon>Iguania</taxon>
        <taxon>Acrodonta</taxon>
        <taxon>Agamidae</taxon>
        <taxon>Agaminae</taxon>
        <taxon>Phrynocephalus</taxon>
    </lineage>
</organism>
<comment type="caution">
    <text evidence="11">The sequence shown here is derived from an EMBL/GenBank/DDBJ whole genome shotgun (WGS) entry which is preliminary data.</text>
</comment>